<evidence type="ECO:0000313" key="7">
    <source>
        <dbReference type="Proteomes" id="UP001519305"/>
    </source>
</evidence>
<evidence type="ECO:0000256" key="4">
    <source>
        <dbReference type="ARBA" id="ARBA00023204"/>
    </source>
</evidence>
<dbReference type="HAMAP" id="MF_00527">
    <property type="entry name" value="3MGH"/>
    <property type="match status" value="1"/>
</dbReference>
<dbReference type="InterPro" id="IPR011034">
    <property type="entry name" value="Formyl_transferase-like_C_sf"/>
</dbReference>
<evidence type="ECO:0000313" key="6">
    <source>
        <dbReference type="EMBL" id="MBP2332379.1"/>
    </source>
</evidence>
<dbReference type="Gene3D" id="3.10.300.10">
    <property type="entry name" value="Methylpurine-DNA glycosylase (MPG)"/>
    <property type="match status" value="1"/>
</dbReference>
<organism evidence="6 7">
    <name type="scientific">Corynebacterium freneyi</name>
    <dbReference type="NCBI Taxonomy" id="134034"/>
    <lineage>
        <taxon>Bacteria</taxon>
        <taxon>Bacillati</taxon>
        <taxon>Actinomycetota</taxon>
        <taxon>Actinomycetes</taxon>
        <taxon>Mycobacteriales</taxon>
        <taxon>Corynebacteriaceae</taxon>
        <taxon>Corynebacterium</taxon>
    </lineage>
</organism>
<dbReference type="InterPro" id="IPR003180">
    <property type="entry name" value="MPG"/>
</dbReference>
<evidence type="ECO:0000256" key="5">
    <source>
        <dbReference type="HAMAP-Rule" id="MF_00527"/>
    </source>
</evidence>
<sequence length="230" mass="24395">MTGGSLNREILSGHPADAAKALLGRVLVVPGDGLRARITEVEAYGGPADSPWPDPGAHTWPGVTPRNRVMFGPAGHLYVYRSYGIHFCANVTAGPDGVGGGVLLRGAEILEGEDVARRRRSAARGNLARKSPVLRDLARGPGNLGQALGIDLGDYGLDLFDPSSRVQLGAGERAPVADAEMRDAELRNVELRSGPRVGLRAASQRPWRFWLPGEPGVSAYRRHAKADGLA</sequence>
<evidence type="ECO:0000256" key="1">
    <source>
        <dbReference type="ARBA" id="ARBA00009232"/>
    </source>
</evidence>
<keyword evidence="7" id="KW-1185">Reference proteome</keyword>
<gene>
    <name evidence="6" type="ORF">JOF33_001078</name>
</gene>
<keyword evidence="4 5" id="KW-0234">DNA repair</keyword>
<dbReference type="SUPFAM" id="SSF50486">
    <property type="entry name" value="FMT C-terminal domain-like"/>
    <property type="match status" value="1"/>
</dbReference>
<dbReference type="CDD" id="cd00540">
    <property type="entry name" value="AAG"/>
    <property type="match status" value="1"/>
</dbReference>
<dbReference type="EC" id="3.2.2.-" evidence="5"/>
<evidence type="ECO:0000256" key="2">
    <source>
        <dbReference type="ARBA" id="ARBA00022763"/>
    </source>
</evidence>
<accession>A0ABS4U867</accession>
<dbReference type="Proteomes" id="UP001519305">
    <property type="component" value="Unassembled WGS sequence"/>
</dbReference>
<keyword evidence="3 5" id="KW-0378">Hydrolase</keyword>
<dbReference type="NCBIfam" id="TIGR00567">
    <property type="entry name" value="3mg"/>
    <property type="match status" value="1"/>
</dbReference>
<comment type="similarity">
    <text evidence="1 5">Belongs to the DNA glycosylase MPG family.</text>
</comment>
<dbReference type="Pfam" id="PF02245">
    <property type="entry name" value="Pur_DNA_glyco"/>
    <property type="match status" value="1"/>
</dbReference>
<dbReference type="InterPro" id="IPR036995">
    <property type="entry name" value="MPG_sf"/>
</dbReference>
<reference evidence="6 7" key="1">
    <citation type="submission" date="2021-03" db="EMBL/GenBank/DDBJ databases">
        <title>Sequencing the genomes of 1000 actinobacteria strains.</title>
        <authorList>
            <person name="Klenk H.-P."/>
        </authorList>
    </citation>
    <scope>NUCLEOTIDE SEQUENCE [LARGE SCALE GENOMIC DNA]</scope>
    <source>
        <strain evidence="6 7">DSM 44506</strain>
    </source>
</reference>
<keyword evidence="6" id="KW-0326">Glycosidase</keyword>
<dbReference type="GO" id="GO:0003905">
    <property type="term" value="F:alkylbase DNA N-glycosylase activity"/>
    <property type="evidence" value="ECO:0007669"/>
    <property type="project" value="UniProtKB-EC"/>
</dbReference>
<proteinExistence type="inferred from homology"/>
<name>A0ABS4U867_9CORY</name>
<dbReference type="NCBIfam" id="NF002003">
    <property type="entry name" value="PRK00802.1-3"/>
    <property type="match status" value="1"/>
</dbReference>
<keyword evidence="2 5" id="KW-0227">DNA damage</keyword>
<comment type="caution">
    <text evidence="6">The sequence shown here is derived from an EMBL/GenBank/DDBJ whole genome shotgun (WGS) entry which is preliminary data.</text>
</comment>
<protein>
    <recommendedName>
        <fullName evidence="5">Putative 3-methyladenine DNA glycosylase</fullName>
        <ecNumber evidence="5">3.2.2.-</ecNumber>
    </recommendedName>
</protein>
<dbReference type="EMBL" id="JAGINY010000001">
    <property type="protein sequence ID" value="MBP2332379.1"/>
    <property type="molecule type" value="Genomic_DNA"/>
</dbReference>
<dbReference type="PANTHER" id="PTHR10429">
    <property type="entry name" value="DNA-3-METHYLADENINE GLYCOSYLASE"/>
    <property type="match status" value="1"/>
</dbReference>
<evidence type="ECO:0000256" key="3">
    <source>
        <dbReference type="ARBA" id="ARBA00022801"/>
    </source>
</evidence>
<dbReference type="PANTHER" id="PTHR10429:SF0">
    <property type="entry name" value="DNA-3-METHYLADENINE GLYCOSYLASE"/>
    <property type="match status" value="1"/>
</dbReference>